<comment type="catalytic activity">
    <reaction evidence="7">
        <text>L-aspartate + L-glutamine + ATP + H2O = L-asparagine + L-glutamate + AMP + diphosphate + H(+)</text>
        <dbReference type="Rhea" id="RHEA:12228"/>
        <dbReference type="ChEBI" id="CHEBI:15377"/>
        <dbReference type="ChEBI" id="CHEBI:15378"/>
        <dbReference type="ChEBI" id="CHEBI:29985"/>
        <dbReference type="ChEBI" id="CHEBI:29991"/>
        <dbReference type="ChEBI" id="CHEBI:30616"/>
        <dbReference type="ChEBI" id="CHEBI:33019"/>
        <dbReference type="ChEBI" id="CHEBI:58048"/>
        <dbReference type="ChEBI" id="CHEBI:58359"/>
        <dbReference type="ChEBI" id="CHEBI:456215"/>
        <dbReference type="EC" id="6.3.5.4"/>
    </reaction>
</comment>
<dbReference type="GO" id="GO:0006529">
    <property type="term" value="P:asparagine biosynthetic process"/>
    <property type="evidence" value="ECO:0007669"/>
    <property type="project" value="InterPro"/>
</dbReference>
<dbReference type="InterPro" id="IPR033738">
    <property type="entry name" value="AsnB_N"/>
</dbReference>
<evidence type="ECO:0000313" key="11">
    <source>
        <dbReference type="EMBL" id="CAG2146144.1"/>
    </source>
</evidence>
<dbReference type="NCBIfam" id="TIGR01536">
    <property type="entry name" value="asn_synth_AEB"/>
    <property type="match status" value="1"/>
</dbReference>
<feature type="site" description="Important for beta-aspartyl-AMP intermediate formation" evidence="9">
    <location>
        <position position="362"/>
    </location>
</feature>
<dbReference type="AlphaFoldDB" id="A0A916N513"/>
<feature type="binding site" evidence="8">
    <location>
        <position position="86"/>
    </location>
    <ligand>
        <name>L-glutamine</name>
        <dbReference type="ChEBI" id="CHEBI:58359"/>
    </ligand>
</feature>
<dbReference type="CDD" id="cd00712">
    <property type="entry name" value="AsnB"/>
    <property type="match status" value="1"/>
</dbReference>
<dbReference type="PIRSF" id="PIRSF001589">
    <property type="entry name" value="Asn_synthetase_glu-h"/>
    <property type="match status" value="1"/>
</dbReference>
<dbReference type="GO" id="GO:0005829">
    <property type="term" value="C:cytosol"/>
    <property type="evidence" value="ECO:0007669"/>
    <property type="project" value="TreeGrafter"/>
</dbReference>
<dbReference type="EC" id="6.3.5.4" evidence="3"/>
<keyword evidence="12" id="KW-1185">Reference proteome</keyword>
<keyword evidence="6" id="KW-0315">Glutamine amidotransferase</keyword>
<evidence type="ECO:0000256" key="1">
    <source>
        <dbReference type="ARBA" id="ARBA00005187"/>
    </source>
</evidence>
<feature type="binding site" evidence="8">
    <location>
        <begin position="360"/>
        <end position="361"/>
    </location>
    <ligand>
        <name>ATP</name>
        <dbReference type="ChEBI" id="CHEBI:30616"/>
    </ligand>
</feature>
<evidence type="ECO:0000259" key="10">
    <source>
        <dbReference type="PROSITE" id="PS51278"/>
    </source>
</evidence>
<dbReference type="GO" id="GO:0004066">
    <property type="term" value="F:asparagine synthase (glutamine-hydrolyzing) activity"/>
    <property type="evidence" value="ECO:0007669"/>
    <property type="project" value="UniProtKB-EC"/>
</dbReference>
<dbReference type="Pfam" id="PF00733">
    <property type="entry name" value="Asn_synthase"/>
    <property type="match status" value="1"/>
</dbReference>
<dbReference type="InterPro" id="IPR029055">
    <property type="entry name" value="Ntn_hydrolases_N"/>
</dbReference>
<feature type="binding site" evidence="8">
    <location>
        <position position="287"/>
    </location>
    <ligand>
        <name>ATP</name>
        <dbReference type="ChEBI" id="CHEBI:30616"/>
    </ligand>
</feature>
<dbReference type="PANTHER" id="PTHR43284:SF1">
    <property type="entry name" value="ASPARAGINE SYNTHETASE"/>
    <property type="match status" value="1"/>
</dbReference>
<comment type="caution">
    <text evidence="11">The sequence shown here is derived from an EMBL/GenBank/DDBJ whole genome shotgun (WGS) entry which is preliminary data.</text>
</comment>
<accession>A0A916N513</accession>
<dbReference type="InterPro" id="IPR051786">
    <property type="entry name" value="ASN_synthetase/amidase"/>
</dbReference>
<dbReference type="PROSITE" id="PS51278">
    <property type="entry name" value="GATASE_TYPE_2"/>
    <property type="match status" value="1"/>
</dbReference>
<comment type="pathway">
    <text evidence="1">Amino-acid biosynthesis; L-asparagine biosynthesis; L-asparagine from L-aspartate (L-Gln route): step 1/1.</text>
</comment>
<proteinExistence type="inferred from homology"/>
<feature type="domain" description="Glutamine amidotransferase type-2" evidence="10">
    <location>
        <begin position="1"/>
        <end position="204"/>
    </location>
</feature>
<sequence>MLAGMADRIRHRGPDHGDLWCDHDVPFGIAHRRLAIVDLSPAGQQPMLAASGRYVIVFNGEIYNHLEIREELEMAGVTVPWRGHSDTETLLAAIDAWGAQEAVRRTVGMFAFALWDRQTRVLTLARDRLGEKPLYYGWQGAGRSRTFMFGSELKALRAHPAFEGRIDRDALRLYMRHNNVGGAHSIYQGIAKLPPAHLLTVSMQSQEPVLRAYWSGVTAALEGRQHPFEGSDEEAVEALDTLLADAVRRQMMADVPLGAFLSGGVDSSTVVALMQAQSSQPIRTFSIGLHGTPYNEAEYAKAVATHLGTRHTELYITPEHARTIIPELPGIYDEPFSDSSQIPTLLVSELARQHVTVSLSGDAGDELFGGYNRYQITAELWHRLAPVPRSLRAAAAWGLTRLSPSQINRIAASLPVSARWANLGEKIHKGAGVMAARTAAELYRGMVSQWSTPEAVVIGGTEPPALLDQAMGQLAPFSDVERMMASDMLGYLPDDILTKVDRAAMAHSLETRIPFLDHRVVEFAWRLPMACKIRQEEGGYTTKWVLRRVLDRYVPRALIERPKMGFGVPIDVWLRGPLRDWAEDLLDAGRLQREGYLNPEPIRRRWSEHLSGRRNWQHPLWCVLMFQSWLATEGARGHAPQPACATAFQWRAACAS</sequence>
<organism evidence="11 12">
    <name type="scientific">Cupriavidus yeoncheonensis</name>
    <dbReference type="NCBI Taxonomy" id="1462994"/>
    <lineage>
        <taxon>Bacteria</taxon>
        <taxon>Pseudomonadati</taxon>
        <taxon>Pseudomonadota</taxon>
        <taxon>Betaproteobacteria</taxon>
        <taxon>Burkholderiales</taxon>
        <taxon>Burkholderiaceae</taxon>
        <taxon>Cupriavidus</taxon>
    </lineage>
</organism>
<dbReference type="Pfam" id="PF13537">
    <property type="entry name" value="GATase_7"/>
    <property type="match status" value="1"/>
</dbReference>
<name>A0A916N513_9BURK</name>
<dbReference type="SUPFAM" id="SSF52402">
    <property type="entry name" value="Adenine nucleotide alpha hydrolases-like"/>
    <property type="match status" value="1"/>
</dbReference>
<dbReference type="SUPFAM" id="SSF56235">
    <property type="entry name" value="N-terminal nucleophile aminohydrolases (Ntn hydrolases)"/>
    <property type="match status" value="1"/>
</dbReference>
<gene>
    <name evidence="11" type="primary">asnB</name>
    <name evidence="11" type="ORF">LMG31506_03334</name>
</gene>
<dbReference type="EMBL" id="CAJPUY010000011">
    <property type="protein sequence ID" value="CAG2146144.1"/>
    <property type="molecule type" value="Genomic_DNA"/>
</dbReference>
<reference evidence="11" key="1">
    <citation type="submission" date="2021-03" db="EMBL/GenBank/DDBJ databases">
        <authorList>
            <person name="Peeters C."/>
        </authorList>
    </citation>
    <scope>NUCLEOTIDE SEQUENCE</scope>
    <source>
        <strain evidence="11">LMG 31506</strain>
    </source>
</reference>
<evidence type="ECO:0000256" key="5">
    <source>
        <dbReference type="ARBA" id="ARBA00022840"/>
    </source>
</evidence>
<comment type="similarity">
    <text evidence="2">Belongs to the asparagine synthetase family.</text>
</comment>
<keyword evidence="5 8" id="KW-0067">ATP-binding</keyword>
<evidence type="ECO:0000256" key="4">
    <source>
        <dbReference type="ARBA" id="ARBA00022741"/>
    </source>
</evidence>
<dbReference type="InterPro" id="IPR006426">
    <property type="entry name" value="Asn_synth_AEB"/>
</dbReference>
<dbReference type="Gene3D" id="3.60.20.10">
    <property type="entry name" value="Glutamine Phosphoribosylpyrophosphate, subunit 1, domain 1"/>
    <property type="match status" value="1"/>
</dbReference>
<dbReference type="Proteomes" id="UP000672934">
    <property type="component" value="Unassembled WGS sequence"/>
</dbReference>
<evidence type="ECO:0000256" key="8">
    <source>
        <dbReference type="PIRSR" id="PIRSR001589-2"/>
    </source>
</evidence>
<dbReference type="InterPro" id="IPR017932">
    <property type="entry name" value="GATase_2_dom"/>
</dbReference>
<dbReference type="CDD" id="cd01991">
    <property type="entry name" value="Asn_synthase_B_C"/>
    <property type="match status" value="1"/>
</dbReference>
<evidence type="ECO:0000256" key="7">
    <source>
        <dbReference type="ARBA" id="ARBA00048741"/>
    </source>
</evidence>
<dbReference type="Gene3D" id="3.40.50.620">
    <property type="entry name" value="HUPs"/>
    <property type="match status" value="2"/>
</dbReference>
<evidence type="ECO:0000256" key="3">
    <source>
        <dbReference type="ARBA" id="ARBA00012737"/>
    </source>
</evidence>
<dbReference type="GO" id="GO:0005524">
    <property type="term" value="F:ATP binding"/>
    <property type="evidence" value="ECO:0007669"/>
    <property type="project" value="UniProtKB-KW"/>
</dbReference>
<evidence type="ECO:0000256" key="2">
    <source>
        <dbReference type="ARBA" id="ARBA00005752"/>
    </source>
</evidence>
<evidence type="ECO:0000256" key="9">
    <source>
        <dbReference type="PIRSR" id="PIRSR001589-3"/>
    </source>
</evidence>
<dbReference type="InterPro" id="IPR014729">
    <property type="entry name" value="Rossmann-like_a/b/a_fold"/>
</dbReference>
<dbReference type="PANTHER" id="PTHR43284">
    <property type="entry name" value="ASPARAGINE SYNTHETASE (GLUTAMINE-HYDROLYZING)"/>
    <property type="match status" value="1"/>
</dbReference>
<evidence type="ECO:0000313" key="12">
    <source>
        <dbReference type="Proteomes" id="UP000672934"/>
    </source>
</evidence>
<dbReference type="InterPro" id="IPR001962">
    <property type="entry name" value="Asn_synthase"/>
</dbReference>
<keyword evidence="4 8" id="KW-0547">Nucleotide-binding</keyword>
<keyword evidence="11" id="KW-0436">Ligase</keyword>
<protein>
    <recommendedName>
        <fullName evidence="3">asparagine synthase (glutamine-hydrolyzing)</fullName>
        <ecNumber evidence="3">6.3.5.4</ecNumber>
    </recommendedName>
</protein>
<evidence type="ECO:0000256" key="6">
    <source>
        <dbReference type="ARBA" id="ARBA00022962"/>
    </source>
</evidence>